<dbReference type="RefSeq" id="XP_039124072.1">
    <property type="nucleotide sequence ID" value="XM_039268138.1"/>
</dbReference>
<dbReference type="FunFam" id="1.20.1020.10:FF:000004">
    <property type="entry name" value="BTB/POZ and TAZ domain-containing protein 2"/>
    <property type="match status" value="1"/>
</dbReference>
<dbReference type="SMART" id="SM00551">
    <property type="entry name" value="ZnF_TAZ"/>
    <property type="match status" value="1"/>
</dbReference>
<dbReference type="GO" id="GO:0005634">
    <property type="term" value="C:nucleus"/>
    <property type="evidence" value="ECO:0007669"/>
    <property type="project" value="TreeGrafter"/>
</dbReference>
<evidence type="ECO:0000313" key="7">
    <source>
        <dbReference type="Proteomes" id="UP001515500"/>
    </source>
</evidence>
<dbReference type="Gene3D" id="1.25.40.420">
    <property type="match status" value="1"/>
</dbReference>
<dbReference type="SUPFAM" id="SSF57933">
    <property type="entry name" value="TAZ domain"/>
    <property type="match status" value="1"/>
</dbReference>
<evidence type="ECO:0000313" key="8">
    <source>
        <dbReference type="RefSeq" id="XP_039124072.1"/>
    </source>
</evidence>
<dbReference type="Gene3D" id="3.30.710.10">
    <property type="entry name" value="Potassium Channel Kv1.1, Chain A"/>
    <property type="match status" value="1"/>
</dbReference>
<organism evidence="7 8">
    <name type="scientific">Dioscorea cayennensis subsp. rotundata</name>
    <name type="common">White Guinea yam</name>
    <name type="synonym">Dioscorea rotundata</name>
    <dbReference type="NCBI Taxonomy" id="55577"/>
    <lineage>
        <taxon>Eukaryota</taxon>
        <taxon>Viridiplantae</taxon>
        <taxon>Streptophyta</taxon>
        <taxon>Embryophyta</taxon>
        <taxon>Tracheophyta</taxon>
        <taxon>Spermatophyta</taxon>
        <taxon>Magnoliopsida</taxon>
        <taxon>Liliopsida</taxon>
        <taxon>Dioscoreales</taxon>
        <taxon>Dioscoreaceae</taxon>
        <taxon>Dioscorea</taxon>
    </lineage>
</organism>
<keyword evidence="3" id="KW-0863">Zinc-finger</keyword>
<protein>
    <submittedName>
        <fullName evidence="8">BTB/POZ and TAZ domain-containing protein 1-like</fullName>
    </submittedName>
</protein>
<proteinExistence type="predicted"/>
<sequence>MNAPTNPKAFKQWQQNAENFTDVQIQTSSGHTIYANANILALASPVLERMLEHARRCSSNSRRQIKVLGVPCDAVLSFVRLLYSSKWRSSDKEEVEEMEKHGMHLLALSHTYRVQWLKRVCEAGLIVSTVNVIDTLKLAKWCDARRLYIKCMVVLTQDLTGVQCAESWRFIQAHDPQLELEILQFIQEKDLRMKRMRRRKEEQGVYMQLVQVLECLDHICTEGCTNVGPLDVDLASTSRGPCGSFSTCEGLQQLILHLPLCSKKLAPGKCTHCKRMWQIFRLHSSLCARTEFCKVPLCKQFQMRKQEEGKGDDEMWRLLVKKVAFARFMSCLEKTKRTEEVWRKAGKCGDSSCRSVTSSQRRK</sequence>
<name>A0AB40B9Y3_DIOCR</name>
<dbReference type="GO" id="GO:0008270">
    <property type="term" value="F:zinc ion binding"/>
    <property type="evidence" value="ECO:0007669"/>
    <property type="project" value="UniProtKB-KW"/>
</dbReference>
<evidence type="ECO:0000256" key="2">
    <source>
        <dbReference type="ARBA" id="ARBA00022723"/>
    </source>
</evidence>
<evidence type="ECO:0000256" key="1">
    <source>
        <dbReference type="ARBA" id="ARBA00004906"/>
    </source>
</evidence>
<dbReference type="Pfam" id="PF00651">
    <property type="entry name" value="BTB"/>
    <property type="match status" value="1"/>
</dbReference>
<dbReference type="GO" id="GO:0005516">
    <property type="term" value="F:calmodulin binding"/>
    <property type="evidence" value="ECO:0007669"/>
    <property type="project" value="UniProtKB-ARBA"/>
</dbReference>
<feature type="domain" description="BTB" evidence="6">
    <location>
        <begin position="21"/>
        <end position="91"/>
    </location>
</feature>
<keyword evidence="2" id="KW-0479">Metal-binding</keyword>
<dbReference type="SUPFAM" id="SSF54695">
    <property type="entry name" value="POZ domain"/>
    <property type="match status" value="1"/>
</dbReference>
<keyword evidence="5" id="KW-0862">Zinc</keyword>
<dbReference type="GO" id="GO:0009751">
    <property type="term" value="P:response to salicylic acid"/>
    <property type="evidence" value="ECO:0007669"/>
    <property type="project" value="UniProtKB-ARBA"/>
</dbReference>
<dbReference type="GO" id="GO:0009725">
    <property type="term" value="P:response to hormone"/>
    <property type="evidence" value="ECO:0007669"/>
    <property type="project" value="UniProtKB-ARBA"/>
</dbReference>
<comment type="pathway">
    <text evidence="1">Protein modification; protein ubiquitination.</text>
</comment>
<evidence type="ECO:0000256" key="5">
    <source>
        <dbReference type="ARBA" id="ARBA00022833"/>
    </source>
</evidence>
<dbReference type="SMART" id="SM00225">
    <property type="entry name" value="BTB"/>
    <property type="match status" value="1"/>
</dbReference>
<accession>A0AB40B9Y3</accession>
<dbReference type="Gene3D" id="1.20.1020.10">
    <property type="entry name" value="TAZ domain"/>
    <property type="match status" value="1"/>
</dbReference>
<evidence type="ECO:0000256" key="3">
    <source>
        <dbReference type="ARBA" id="ARBA00022771"/>
    </source>
</evidence>
<dbReference type="InterPro" id="IPR000210">
    <property type="entry name" value="BTB/POZ_dom"/>
</dbReference>
<keyword evidence="7" id="KW-1185">Reference proteome</keyword>
<dbReference type="InterPro" id="IPR044513">
    <property type="entry name" value="BT1/2/3/4/5"/>
</dbReference>
<keyword evidence="4" id="KW-0833">Ubl conjugation pathway</keyword>
<reference evidence="8" key="1">
    <citation type="submission" date="2025-08" db="UniProtKB">
        <authorList>
            <consortium name="RefSeq"/>
        </authorList>
    </citation>
    <scope>IDENTIFICATION</scope>
</reference>
<evidence type="ECO:0000256" key="4">
    <source>
        <dbReference type="ARBA" id="ARBA00022786"/>
    </source>
</evidence>
<dbReference type="PANTHER" id="PTHR46287:SF4">
    <property type="entry name" value="BTB_POZ AND TAZ DOMAIN-CONTAINING PROTEIN 2"/>
    <property type="match status" value="1"/>
</dbReference>
<dbReference type="InterPro" id="IPR035898">
    <property type="entry name" value="TAZ_dom_sf"/>
</dbReference>
<dbReference type="Proteomes" id="UP001515500">
    <property type="component" value="Chromosome 5"/>
</dbReference>
<evidence type="ECO:0000259" key="6">
    <source>
        <dbReference type="PROSITE" id="PS50097"/>
    </source>
</evidence>
<dbReference type="Pfam" id="PF02135">
    <property type="entry name" value="zf-TAZ"/>
    <property type="match status" value="1"/>
</dbReference>
<dbReference type="GeneID" id="120260616"/>
<dbReference type="PANTHER" id="PTHR46287">
    <property type="entry name" value="BTB/POZ AND TAZ DOMAIN-CONTAINING PROTEIN 3-RELATED"/>
    <property type="match status" value="1"/>
</dbReference>
<dbReference type="GO" id="GO:0042542">
    <property type="term" value="P:response to hydrogen peroxide"/>
    <property type="evidence" value="ECO:0007669"/>
    <property type="project" value="UniProtKB-ARBA"/>
</dbReference>
<gene>
    <name evidence="8" type="primary">LOC120260616</name>
</gene>
<dbReference type="InterPro" id="IPR011333">
    <property type="entry name" value="SKP1/BTB/POZ_sf"/>
</dbReference>
<dbReference type="AlphaFoldDB" id="A0AB40B9Y3"/>
<dbReference type="PROSITE" id="PS50097">
    <property type="entry name" value="BTB"/>
    <property type="match status" value="1"/>
</dbReference>
<dbReference type="GO" id="GO:0006355">
    <property type="term" value="P:regulation of DNA-templated transcription"/>
    <property type="evidence" value="ECO:0007669"/>
    <property type="project" value="UniProtKB-ARBA"/>
</dbReference>
<dbReference type="InterPro" id="IPR000197">
    <property type="entry name" value="Znf_TAZ"/>
</dbReference>